<dbReference type="EMBL" id="CP009515">
    <property type="protein sequence ID" value="AKB76371.1"/>
    <property type="molecule type" value="Genomic_DNA"/>
</dbReference>
<gene>
    <name evidence="2" type="ORF">MSLAZ_3110</name>
</gene>
<dbReference type="InterPro" id="IPR011990">
    <property type="entry name" value="TPR-like_helical_dom_sf"/>
</dbReference>
<evidence type="ECO:0000256" key="1">
    <source>
        <dbReference type="PROSITE-ProRule" id="PRU00339"/>
    </source>
</evidence>
<keyword evidence="3" id="KW-1185">Reference proteome</keyword>
<protein>
    <recommendedName>
        <fullName evidence="4">Tetratricopeptide repeat protein</fullName>
    </recommendedName>
</protein>
<dbReference type="SUPFAM" id="SSF48452">
    <property type="entry name" value="TPR-like"/>
    <property type="match status" value="1"/>
</dbReference>
<dbReference type="PROSITE" id="PS50005">
    <property type="entry name" value="TPR"/>
    <property type="match status" value="1"/>
</dbReference>
<accession>A0A0E3S779</accession>
<evidence type="ECO:0000313" key="3">
    <source>
        <dbReference type="Proteomes" id="UP000033072"/>
    </source>
</evidence>
<dbReference type="RefSeq" id="WP_048128569.1">
    <property type="nucleotide sequence ID" value="NZ_CP009515.1"/>
</dbReference>
<dbReference type="AlphaFoldDB" id="A0A0E3S779"/>
<proteinExistence type="predicted"/>
<dbReference type="HOGENOM" id="CLU_1381411_0_0_2"/>
<dbReference type="KEGG" id="mls:MSLAZ_3110"/>
<dbReference type="Gene3D" id="1.25.40.10">
    <property type="entry name" value="Tetratricopeptide repeat domain"/>
    <property type="match status" value="1"/>
</dbReference>
<feature type="repeat" description="TPR" evidence="1">
    <location>
        <begin position="115"/>
        <end position="148"/>
    </location>
</feature>
<evidence type="ECO:0000313" key="2">
    <source>
        <dbReference type="EMBL" id="AKB76371.1"/>
    </source>
</evidence>
<sequence>MQPDTSNSPDSSEDPLELLQQASALYTNRDFEKALDFLVWAEHSALTARKPEVLVPIYSMAGSVFSDLEDFERSLRYFEKSLQVIKLFEADDDAEGGNADPVLTEWSASNEDKIGKLFFRLGKTGEAEIRFNQALGLYEKLLVADPENTQYLSSLARVKDSMGNLLSSRGQTDEACVVYTAAADIRRSLRKGDLKNR</sequence>
<keyword evidence="1" id="KW-0802">TPR repeat</keyword>
<organism evidence="2 3">
    <name type="scientific">Methanosarcina lacustris Z-7289</name>
    <dbReference type="NCBI Taxonomy" id="1434111"/>
    <lineage>
        <taxon>Archaea</taxon>
        <taxon>Methanobacteriati</taxon>
        <taxon>Methanobacteriota</taxon>
        <taxon>Stenosarchaea group</taxon>
        <taxon>Methanomicrobia</taxon>
        <taxon>Methanosarcinales</taxon>
        <taxon>Methanosarcinaceae</taxon>
        <taxon>Methanosarcina</taxon>
    </lineage>
</organism>
<reference evidence="2 3" key="1">
    <citation type="submission" date="2014-07" db="EMBL/GenBank/DDBJ databases">
        <title>Methanogenic archaea and the global carbon cycle.</title>
        <authorList>
            <person name="Henriksen J.R."/>
            <person name="Luke J."/>
            <person name="Reinhart S."/>
            <person name="Benedict M.N."/>
            <person name="Youngblut N.D."/>
            <person name="Metcalf M.E."/>
            <person name="Whitaker R.J."/>
            <person name="Metcalf W.W."/>
        </authorList>
    </citation>
    <scope>NUCLEOTIDE SEQUENCE [LARGE SCALE GENOMIC DNA]</scope>
    <source>
        <strain evidence="2 3">Z-7289</strain>
    </source>
</reference>
<evidence type="ECO:0008006" key="4">
    <source>
        <dbReference type="Google" id="ProtNLM"/>
    </source>
</evidence>
<dbReference type="GeneID" id="24807990"/>
<name>A0A0E3S779_9EURY</name>
<dbReference type="InterPro" id="IPR019734">
    <property type="entry name" value="TPR_rpt"/>
</dbReference>
<dbReference type="Proteomes" id="UP000033072">
    <property type="component" value="Chromosome"/>
</dbReference>
<dbReference type="Pfam" id="PF13181">
    <property type="entry name" value="TPR_8"/>
    <property type="match status" value="1"/>
</dbReference>
<dbReference type="PATRIC" id="fig|1434111.4.peg.4100"/>
<dbReference type="OrthoDB" id="136319at2157"/>